<dbReference type="EMBL" id="AWUY01000104">
    <property type="protein sequence ID" value="ERJ76958.1"/>
    <property type="molecule type" value="Genomic_DNA"/>
</dbReference>
<comment type="caution">
    <text evidence="1">The sequence shown here is derived from an EMBL/GenBank/DDBJ whole genome shotgun (WGS) entry which is preliminary data.</text>
</comment>
<evidence type="ECO:0000313" key="2">
    <source>
        <dbReference type="Proteomes" id="UP000016660"/>
    </source>
</evidence>
<sequence>KALKPIAKTNGGGLLRKVYITEKLQNSNKKEPRLKKYSYLYNLISK</sequence>
<protein>
    <submittedName>
        <fullName evidence="1">Uncharacterized protein</fullName>
    </submittedName>
</protein>
<organism evidence="1 2">
    <name type="scientific">Prevotella disiens JCM 6334 = ATCC 29426</name>
    <dbReference type="NCBI Taxonomy" id="1235811"/>
    <lineage>
        <taxon>Bacteria</taxon>
        <taxon>Pseudomonadati</taxon>
        <taxon>Bacteroidota</taxon>
        <taxon>Bacteroidia</taxon>
        <taxon>Bacteroidales</taxon>
        <taxon>Prevotellaceae</taxon>
        <taxon>Prevotella</taxon>
    </lineage>
</organism>
<reference evidence="1 2" key="1">
    <citation type="submission" date="2013-06" db="EMBL/GenBank/DDBJ databases">
        <authorList>
            <person name="Weinstock G."/>
            <person name="Sodergren E."/>
            <person name="Lobos E.A."/>
            <person name="Fulton L."/>
            <person name="Fulton R."/>
            <person name="Courtney L."/>
            <person name="Fronick C."/>
            <person name="O'Laughlin M."/>
            <person name="Godfrey J."/>
            <person name="Wilson R.M."/>
            <person name="Miner T."/>
            <person name="Farmer C."/>
            <person name="Delehaunty K."/>
            <person name="Cordes M."/>
            <person name="Minx P."/>
            <person name="Tomlinson C."/>
            <person name="Chen J."/>
            <person name="Wollam A."/>
            <person name="Pepin K.H."/>
            <person name="Bhonagiri V."/>
            <person name="Zhang X."/>
            <person name="Warren W."/>
            <person name="Mitreva M."/>
            <person name="Mardis E.R."/>
            <person name="Wilson R.K."/>
        </authorList>
    </citation>
    <scope>NUCLEOTIDE SEQUENCE [LARGE SCALE GENOMIC DNA]</scope>
    <source>
        <strain evidence="1 2">ATCC 29426</strain>
    </source>
</reference>
<proteinExistence type="predicted"/>
<dbReference type="Proteomes" id="UP000016660">
    <property type="component" value="Unassembled WGS sequence"/>
</dbReference>
<keyword evidence="2" id="KW-1185">Reference proteome</keyword>
<name>A0ABN0NS99_9BACT</name>
<evidence type="ECO:0000313" key="1">
    <source>
        <dbReference type="EMBL" id="ERJ76958.1"/>
    </source>
</evidence>
<accession>A0ABN0NS99</accession>
<feature type="non-terminal residue" evidence="1">
    <location>
        <position position="1"/>
    </location>
</feature>
<gene>
    <name evidence="1" type="ORF">HMPREF0653_01286</name>
</gene>